<evidence type="ECO:0000313" key="2">
    <source>
        <dbReference type="EMBL" id="ODA13878.1"/>
    </source>
</evidence>
<feature type="compositionally biased region" description="Low complexity" evidence="1">
    <location>
        <begin position="1"/>
        <end position="18"/>
    </location>
</feature>
<feature type="region of interest" description="Disordered" evidence="1">
    <location>
        <begin position="1"/>
        <end position="23"/>
    </location>
</feature>
<evidence type="ECO:0008006" key="4">
    <source>
        <dbReference type="Google" id="ProtNLM"/>
    </source>
</evidence>
<gene>
    <name evidence="2" type="ORF">BBP83_05500</name>
</gene>
<evidence type="ECO:0000256" key="1">
    <source>
        <dbReference type="SAM" id="MobiDB-lite"/>
    </source>
</evidence>
<accession>A0A1C3CYS6</accession>
<name>A0A1C3CYS6_9GAMM</name>
<sequence length="245" mass="27499">MNVATTTSNTTKNSNSPTQQVPLKPEAELHLLVGSAYGEGDTESPYGHTAVYIKLKGKDYIYDFGRYGKTKPETFGLITLTGASSPRGEGILRVWDSFQAYIEDENRQGLASSRSRITHAYGYKVFDSQASLVLNFYNDLIKTAKPHQERAHFKSYILAQDYFALAPNCTTQSLEATKKAIPSMTKSGFRFVNADKVLPTSAKLAFKASKYEMPKYLFLPENLNDYLMASPDVKVDMRNTHRHQK</sequence>
<organism evidence="2 3">
    <name type="scientific">Acinetobacter celticus</name>
    <dbReference type="NCBI Taxonomy" id="1891224"/>
    <lineage>
        <taxon>Bacteria</taxon>
        <taxon>Pseudomonadati</taxon>
        <taxon>Pseudomonadota</taxon>
        <taxon>Gammaproteobacteria</taxon>
        <taxon>Moraxellales</taxon>
        <taxon>Moraxellaceae</taxon>
        <taxon>Acinetobacter</taxon>
    </lineage>
</organism>
<reference evidence="2 3" key="1">
    <citation type="submission" date="2016-07" db="EMBL/GenBank/DDBJ databases">
        <title>Acinetobacter sp. ANC 4603.</title>
        <authorList>
            <person name="Radolfova-Krizova L."/>
            <person name="Nemec A."/>
        </authorList>
    </citation>
    <scope>NUCLEOTIDE SEQUENCE [LARGE SCALE GENOMIC DNA]</scope>
    <source>
        <strain evidence="2 3">ANC 4603</strain>
    </source>
</reference>
<dbReference type="STRING" id="1891224.BBP83_05500"/>
<evidence type="ECO:0000313" key="3">
    <source>
        <dbReference type="Proteomes" id="UP000186553"/>
    </source>
</evidence>
<protein>
    <recommendedName>
        <fullName evidence="4">DUF4105 domain-containing protein</fullName>
    </recommendedName>
</protein>
<comment type="caution">
    <text evidence="2">The sequence shown here is derived from an EMBL/GenBank/DDBJ whole genome shotgun (WGS) entry which is preliminary data.</text>
</comment>
<dbReference type="Proteomes" id="UP000186553">
    <property type="component" value="Unassembled WGS sequence"/>
</dbReference>
<keyword evidence="3" id="KW-1185">Reference proteome</keyword>
<dbReference type="EMBL" id="MBDL01000008">
    <property type="protein sequence ID" value="ODA13878.1"/>
    <property type="molecule type" value="Genomic_DNA"/>
</dbReference>
<proteinExistence type="predicted"/>
<dbReference type="OrthoDB" id="6964423at2"/>
<dbReference type="AlphaFoldDB" id="A0A1C3CYS6"/>